<evidence type="ECO:0000256" key="8">
    <source>
        <dbReference type="ARBA" id="ARBA00023012"/>
    </source>
</evidence>
<evidence type="ECO:0000259" key="10">
    <source>
        <dbReference type="Pfam" id="PF02518"/>
    </source>
</evidence>
<dbReference type="InterPro" id="IPR003594">
    <property type="entry name" value="HATPase_dom"/>
</dbReference>
<dbReference type="PANTHER" id="PTHR24421:SF10">
    <property type="entry name" value="NITRATE_NITRITE SENSOR PROTEIN NARQ"/>
    <property type="match status" value="1"/>
</dbReference>
<dbReference type="Proteomes" id="UP001415169">
    <property type="component" value="Unassembled WGS sequence"/>
</dbReference>
<gene>
    <name evidence="12" type="ORF">GCM10022286_09680</name>
</gene>
<dbReference type="GO" id="GO:0016301">
    <property type="term" value="F:kinase activity"/>
    <property type="evidence" value="ECO:0007669"/>
    <property type="project" value="UniProtKB-KW"/>
</dbReference>
<keyword evidence="4" id="KW-0808">Transferase</keyword>
<dbReference type="EMBL" id="BAABBV010000001">
    <property type="protein sequence ID" value="GAA4157770.1"/>
    <property type="molecule type" value="Genomic_DNA"/>
</dbReference>
<evidence type="ECO:0000259" key="11">
    <source>
        <dbReference type="Pfam" id="PF07730"/>
    </source>
</evidence>
<evidence type="ECO:0000256" key="7">
    <source>
        <dbReference type="ARBA" id="ARBA00022840"/>
    </source>
</evidence>
<feature type="transmembrane region" description="Helical" evidence="9">
    <location>
        <begin position="145"/>
        <end position="166"/>
    </location>
</feature>
<keyword evidence="9" id="KW-0812">Transmembrane</keyword>
<comment type="catalytic activity">
    <reaction evidence="1">
        <text>ATP + protein L-histidine = ADP + protein N-phospho-L-histidine.</text>
        <dbReference type="EC" id="2.7.13.3"/>
    </reaction>
</comment>
<feature type="transmembrane region" description="Helical" evidence="9">
    <location>
        <begin position="95"/>
        <end position="125"/>
    </location>
</feature>
<dbReference type="InterPro" id="IPR050482">
    <property type="entry name" value="Sensor_HK_TwoCompSys"/>
</dbReference>
<evidence type="ECO:0000256" key="2">
    <source>
        <dbReference type="ARBA" id="ARBA00012438"/>
    </source>
</evidence>
<feature type="domain" description="Histidine kinase/HSP90-like ATPase" evidence="10">
    <location>
        <begin position="311"/>
        <end position="402"/>
    </location>
</feature>
<comment type="caution">
    <text evidence="12">The sequence shown here is derived from an EMBL/GenBank/DDBJ whole genome shotgun (WGS) entry which is preliminary data.</text>
</comment>
<evidence type="ECO:0000256" key="1">
    <source>
        <dbReference type="ARBA" id="ARBA00000085"/>
    </source>
</evidence>
<evidence type="ECO:0000256" key="5">
    <source>
        <dbReference type="ARBA" id="ARBA00022741"/>
    </source>
</evidence>
<dbReference type="Pfam" id="PF07730">
    <property type="entry name" value="HisKA_3"/>
    <property type="match status" value="1"/>
</dbReference>
<dbReference type="Pfam" id="PF02518">
    <property type="entry name" value="HATPase_c"/>
    <property type="match status" value="1"/>
</dbReference>
<reference evidence="12" key="1">
    <citation type="journal article" date="2014" name="Int. J. Syst. Evol. Microbiol.">
        <title>Complete genome of a new Firmicutes species belonging to the dominant human colonic microbiota ('Ruminococcus bicirculans') reveals two chromosomes and a selective capacity to utilize plant glucans.</title>
        <authorList>
            <consortium name="NISC Comparative Sequencing Program"/>
            <person name="Wegmann U."/>
            <person name="Louis P."/>
            <person name="Goesmann A."/>
            <person name="Henrissat B."/>
            <person name="Duncan S.H."/>
            <person name="Flint H.J."/>
        </authorList>
    </citation>
    <scope>NUCLEOTIDE SEQUENCE</scope>
    <source>
        <strain evidence="12">JCM 17590</strain>
    </source>
</reference>
<keyword evidence="5" id="KW-0547">Nucleotide-binding</keyword>
<keyword evidence="7" id="KW-0067">ATP-binding</keyword>
<evidence type="ECO:0000313" key="12">
    <source>
        <dbReference type="EMBL" id="GAA4157770.1"/>
    </source>
</evidence>
<dbReference type="CDD" id="cd16917">
    <property type="entry name" value="HATPase_UhpB-NarQ-NarX-like"/>
    <property type="match status" value="1"/>
</dbReference>
<keyword evidence="8" id="KW-0902">Two-component regulatory system</keyword>
<evidence type="ECO:0000256" key="6">
    <source>
        <dbReference type="ARBA" id="ARBA00022777"/>
    </source>
</evidence>
<feature type="transmembrane region" description="Helical" evidence="9">
    <location>
        <begin position="68"/>
        <end position="88"/>
    </location>
</feature>
<protein>
    <recommendedName>
        <fullName evidence="2">histidine kinase</fullName>
        <ecNumber evidence="2">2.7.13.3</ecNumber>
    </recommendedName>
</protein>
<evidence type="ECO:0000256" key="3">
    <source>
        <dbReference type="ARBA" id="ARBA00022553"/>
    </source>
</evidence>
<dbReference type="Gene3D" id="1.20.5.1930">
    <property type="match status" value="1"/>
</dbReference>
<evidence type="ECO:0000256" key="4">
    <source>
        <dbReference type="ARBA" id="ARBA00022679"/>
    </source>
</evidence>
<accession>A0ABP7ZH58</accession>
<name>A0ABP7ZH58_9MICO</name>
<dbReference type="InterPro" id="IPR036890">
    <property type="entry name" value="HATPase_C_sf"/>
</dbReference>
<dbReference type="Gene3D" id="3.30.565.10">
    <property type="entry name" value="Histidine kinase-like ATPase, C-terminal domain"/>
    <property type="match status" value="1"/>
</dbReference>
<sequence>MSVVTRLSRWALEWAARLLRGFTLLTALVWLYELLSAKGIWYPQPVDGYFWVAVVCAVSIAIGRRFPLAQLIGVAAVVANPLWSFPLGQIRAIPLVLAAFFAADAGLSIATVLPVAGFAALASQFPGWIRVSPEQWPLWGREMGLSQPLMILGIVCAAALVGYSSYRQRRTAESLRAQNEELGRLRESDRERIANEERAAIAREVHDVVAHHVAAIVVRAQAAARVADRRPDEPRAAVEWIADSGPQALAEMRSLVRVLRDDSAGDGAPHGPATLADELTAVIERVRTAGLDVHARIEAPRGLSAVQEFSMLRVCQEALTNVLVHSPATSVEVRLFTAGSDAVLLVEDNGTLVAPTKSEGRSDASAGGSGLRGMRERAKAAGGFVSAGPSPVGWRVELVLPRGESVWPLDAQAAPA</sequence>
<keyword evidence="6 12" id="KW-0418">Kinase</keyword>
<dbReference type="PANTHER" id="PTHR24421">
    <property type="entry name" value="NITRATE/NITRITE SENSOR PROTEIN NARX-RELATED"/>
    <property type="match status" value="1"/>
</dbReference>
<keyword evidence="9" id="KW-1133">Transmembrane helix</keyword>
<dbReference type="EC" id="2.7.13.3" evidence="2"/>
<evidence type="ECO:0000313" key="13">
    <source>
        <dbReference type="Proteomes" id="UP001415169"/>
    </source>
</evidence>
<dbReference type="SUPFAM" id="SSF55874">
    <property type="entry name" value="ATPase domain of HSP90 chaperone/DNA topoisomerase II/histidine kinase"/>
    <property type="match status" value="1"/>
</dbReference>
<feature type="transmembrane region" description="Helical" evidence="9">
    <location>
        <begin position="14"/>
        <end position="34"/>
    </location>
</feature>
<reference evidence="12" key="2">
    <citation type="submission" date="2023-12" db="EMBL/GenBank/DDBJ databases">
        <authorList>
            <person name="Sun Q."/>
            <person name="Inoue M."/>
        </authorList>
    </citation>
    <scope>NUCLEOTIDE SEQUENCE</scope>
    <source>
        <strain evidence="12">JCM 17590</strain>
    </source>
</reference>
<keyword evidence="9" id="KW-0472">Membrane</keyword>
<keyword evidence="3" id="KW-0597">Phosphoprotein</keyword>
<keyword evidence="13" id="KW-1185">Reference proteome</keyword>
<evidence type="ECO:0000256" key="9">
    <source>
        <dbReference type="SAM" id="Phobius"/>
    </source>
</evidence>
<feature type="domain" description="Signal transduction histidine kinase subgroup 3 dimerisation and phosphoacceptor" evidence="11">
    <location>
        <begin position="197"/>
        <end position="262"/>
    </location>
</feature>
<organism evidence="12 13">
    <name type="scientific">Gryllotalpicola daejeonensis</name>
    <dbReference type="NCBI Taxonomy" id="993087"/>
    <lineage>
        <taxon>Bacteria</taxon>
        <taxon>Bacillati</taxon>
        <taxon>Actinomycetota</taxon>
        <taxon>Actinomycetes</taxon>
        <taxon>Micrococcales</taxon>
        <taxon>Microbacteriaceae</taxon>
        <taxon>Gryllotalpicola</taxon>
    </lineage>
</organism>
<dbReference type="InterPro" id="IPR011712">
    <property type="entry name" value="Sig_transdc_His_kin_sub3_dim/P"/>
</dbReference>
<proteinExistence type="predicted"/>